<dbReference type="Pfam" id="PF12625">
    <property type="entry name" value="Arabinose_bd"/>
    <property type="match status" value="1"/>
</dbReference>
<dbReference type="RefSeq" id="WP_090225199.1">
    <property type="nucleotide sequence ID" value="NZ_FNNU01000001.1"/>
</dbReference>
<dbReference type="SMART" id="SM00342">
    <property type="entry name" value="HTH_ARAC"/>
    <property type="match status" value="1"/>
</dbReference>
<proteinExistence type="predicted"/>
<dbReference type="Proteomes" id="UP000243778">
    <property type="component" value="Unassembled WGS sequence"/>
</dbReference>
<dbReference type="PANTHER" id="PTHR47894:SF1">
    <property type="entry name" value="HTH-TYPE TRANSCRIPTIONAL REGULATOR VQSM"/>
    <property type="match status" value="1"/>
</dbReference>
<reference evidence="6" key="1">
    <citation type="submission" date="2016-10" db="EMBL/GenBank/DDBJ databases">
        <authorList>
            <person name="Varghese N."/>
            <person name="Submissions S."/>
        </authorList>
    </citation>
    <scope>NUCLEOTIDE SEQUENCE [LARGE SCALE GENOMIC DNA]</scope>
    <source>
        <strain evidence="6">NRRL B-59562</strain>
    </source>
</reference>
<dbReference type="GO" id="GO:0003700">
    <property type="term" value="F:DNA-binding transcription factor activity"/>
    <property type="evidence" value="ECO:0007669"/>
    <property type="project" value="InterPro"/>
</dbReference>
<dbReference type="STRING" id="1007099.SAMN05216287_0761"/>
<dbReference type="PROSITE" id="PS01124">
    <property type="entry name" value="HTH_ARAC_FAMILY_2"/>
    <property type="match status" value="1"/>
</dbReference>
<evidence type="ECO:0000256" key="1">
    <source>
        <dbReference type="ARBA" id="ARBA00023015"/>
    </source>
</evidence>
<dbReference type="AlphaFoldDB" id="A0A1H2SVB0"/>
<gene>
    <name evidence="5" type="ORF">SAMN05216287_0761</name>
</gene>
<evidence type="ECO:0000313" key="6">
    <source>
        <dbReference type="Proteomes" id="UP000243778"/>
    </source>
</evidence>
<dbReference type="OrthoDB" id="5582699at2"/>
<organism evidence="5 6">
    <name type="scientific">Pseudomonas kuykendallii</name>
    <dbReference type="NCBI Taxonomy" id="1007099"/>
    <lineage>
        <taxon>Bacteria</taxon>
        <taxon>Pseudomonadati</taxon>
        <taxon>Pseudomonadota</taxon>
        <taxon>Gammaproteobacteria</taxon>
        <taxon>Pseudomonadales</taxon>
        <taxon>Pseudomonadaceae</taxon>
        <taxon>Pseudomonas</taxon>
    </lineage>
</organism>
<keyword evidence="3" id="KW-0804">Transcription</keyword>
<name>A0A1H2SVB0_9PSED</name>
<dbReference type="InterPro" id="IPR009057">
    <property type="entry name" value="Homeodomain-like_sf"/>
</dbReference>
<dbReference type="Pfam" id="PF12833">
    <property type="entry name" value="HTH_18"/>
    <property type="match status" value="1"/>
</dbReference>
<dbReference type="SUPFAM" id="SSF46689">
    <property type="entry name" value="Homeodomain-like"/>
    <property type="match status" value="1"/>
</dbReference>
<keyword evidence="1" id="KW-0805">Transcription regulation</keyword>
<feature type="domain" description="HTH araC/xylS-type" evidence="4">
    <location>
        <begin position="235"/>
        <end position="332"/>
    </location>
</feature>
<dbReference type="GO" id="GO:0000976">
    <property type="term" value="F:transcription cis-regulatory region binding"/>
    <property type="evidence" value="ECO:0007669"/>
    <property type="project" value="TreeGrafter"/>
</dbReference>
<keyword evidence="6" id="KW-1185">Reference proteome</keyword>
<evidence type="ECO:0000313" key="5">
    <source>
        <dbReference type="EMBL" id="SDW34954.1"/>
    </source>
</evidence>
<protein>
    <submittedName>
        <fullName evidence="5">Transcriptional regulator, AraC family</fullName>
    </submittedName>
</protein>
<evidence type="ECO:0000259" key="4">
    <source>
        <dbReference type="PROSITE" id="PS01124"/>
    </source>
</evidence>
<dbReference type="PANTHER" id="PTHR47894">
    <property type="entry name" value="HTH-TYPE TRANSCRIPTIONAL REGULATOR GADX"/>
    <property type="match status" value="1"/>
</dbReference>
<dbReference type="EMBL" id="FNNU01000001">
    <property type="protein sequence ID" value="SDW34954.1"/>
    <property type="molecule type" value="Genomic_DNA"/>
</dbReference>
<dbReference type="GO" id="GO:0005829">
    <property type="term" value="C:cytosol"/>
    <property type="evidence" value="ECO:0007669"/>
    <property type="project" value="TreeGrafter"/>
</dbReference>
<sequence length="336" mass="37731">MLHSHLTTLHAVSLALDILCQDGTMSPETLLAGSGIRLQDLQRTDLRIAIAQERRVFLNAVAQRCDLGLEMGRRMHVSSYGLLGYTLLSAATLGDALELALGYPALLGTLFELRLRDEDGVVWMEAGGYRELPELEVFNVEFCLASLKLICDDLLGQPLPLLGACFQHASPAYNALYAHNFPCPVRFDASRNAFGFARHWLERRLPLADAVTHRDMLERSRQLNREFACRQALISRARQVLAGALPRAPGLEELARQLHCSPRSLRRHLQDAGTCYQALLDELRYEHARQLLEQERLPIHRIAEAMGYSETASFRHAFQRWSGTTPSRFRHPAAAG</sequence>
<dbReference type="InterPro" id="IPR018060">
    <property type="entry name" value="HTH_AraC"/>
</dbReference>
<accession>A0A1H2SVB0</accession>
<dbReference type="Gene3D" id="1.10.10.60">
    <property type="entry name" value="Homeodomain-like"/>
    <property type="match status" value="1"/>
</dbReference>
<dbReference type="InterPro" id="IPR032687">
    <property type="entry name" value="AraC-type_N"/>
</dbReference>
<keyword evidence="2" id="KW-0238">DNA-binding</keyword>
<evidence type="ECO:0000256" key="3">
    <source>
        <dbReference type="ARBA" id="ARBA00023163"/>
    </source>
</evidence>
<evidence type="ECO:0000256" key="2">
    <source>
        <dbReference type="ARBA" id="ARBA00023125"/>
    </source>
</evidence>